<organism evidence="2 3">
    <name type="scientific">Batillaria attramentaria</name>
    <dbReference type="NCBI Taxonomy" id="370345"/>
    <lineage>
        <taxon>Eukaryota</taxon>
        <taxon>Metazoa</taxon>
        <taxon>Spiralia</taxon>
        <taxon>Lophotrochozoa</taxon>
        <taxon>Mollusca</taxon>
        <taxon>Gastropoda</taxon>
        <taxon>Caenogastropoda</taxon>
        <taxon>Sorbeoconcha</taxon>
        <taxon>Cerithioidea</taxon>
        <taxon>Batillariidae</taxon>
        <taxon>Batillaria</taxon>
    </lineage>
</organism>
<evidence type="ECO:0000313" key="2">
    <source>
        <dbReference type="EMBL" id="KAK7485994.1"/>
    </source>
</evidence>
<gene>
    <name evidence="2" type="ORF">BaRGS_00022746</name>
</gene>
<keyword evidence="1" id="KW-0732">Signal</keyword>
<protein>
    <submittedName>
        <fullName evidence="2">Uncharacterized protein</fullName>
    </submittedName>
</protein>
<sequence length="136" mass="14770">MAPKTVGLFCVSLCLVLLGREGSAYEKCSVTDASGTVVDVNICDGVLVCCKEDKSSCCNSTITVNTPVNILHKSLDYSEPKDKGSRDSQAAVVPLREMNAAVNVGQDNVVRDIRTTSVNEMRIAGHRDSAWYRRIM</sequence>
<feature type="chain" id="PRO_5044880096" evidence="1">
    <location>
        <begin position="25"/>
        <end position="136"/>
    </location>
</feature>
<evidence type="ECO:0000313" key="3">
    <source>
        <dbReference type="Proteomes" id="UP001519460"/>
    </source>
</evidence>
<proteinExistence type="predicted"/>
<dbReference type="EMBL" id="JACVVK020000185">
    <property type="protein sequence ID" value="KAK7485994.1"/>
    <property type="molecule type" value="Genomic_DNA"/>
</dbReference>
<feature type="signal peptide" evidence="1">
    <location>
        <begin position="1"/>
        <end position="24"/>
    </location>
</feature>
<dbReference type="Proteomes" id="UP001519460">
    <property type="component" value="Unassembled WGS sequence"/>
</dbReference>
<reference evidence="2 3" key="1">
    <citation type="journal article" date="2023" name="Sci. Data">
        <title>Genome assembly of the Korean intertidal mud-creeper Batillaria attramentaria.</title>
        <authorList>
            <person name="Patra A.K."/>
            <person name="Ho P.T."/>
            <person name="Jun S."/>
            <person name="Lee S.J."/>
            <person name="Kim Y."/>
            <person name="Won Y.J."/>
        </authorList>
    </citation>
    <scope>NUCLEOTIDE SEQUENCE [LARGE SCALE GENOMIC DNA]</scope>
    <source>
        <strain evidence="2">Wonlab-2016</strain>
    </source>
</reference>
<name>A0ABD0KFX4_9CAEN</name>
<dbReference type="AlphaFoldDB" id="A0ABD0KFX4"/>
<evidence type="ECO:0000256" key="1">
    <source>
        <dbReference type="SAM" id="SignalP"/>
    </source>
</evidence>
<accession>A0ABD0KFX4</accession>
<keyword evidence="3" id="KW-1185">Reference proteome</keyword>
<comment type="caution">
    <text evidence="2">The sequence shown here is derived from an EMBL/GenBank/DDBJ whole genome shotgun (WGS) entry which is preliminary data.</text>
</comment>